<feature type="binding site" evidence="4">
    <location>
        <position position="38"/>
    </location>
    <ligand>
        <name>molybdate</name>
        <dbReference type="ChEBI" id="CHEBI:36264"/>
    </ligand>
</feature>
<dbReference type="STRING" id="410332.SAMN04488550_2526"/>
<dbReference type="Gene3D" id="3.40.190.10">
    <property type="entry name" value="Periplasmic binding protein-like II"/>
    <property type="match status" value="2"/>
</dbReference>
<dbReference type="PIRSF" id="PIRSF004846">
    <property type="entry name" value="ModA"/>
    <property type="match status" value="1"/>
</dbReference>
<evidence type="ECO:0000256" key="2">
    <source>
        <dbReference type="ARBA" id="ARBA00022723"/>
    </source>
</evidence>
<keyword evidence="4" id="KW-0500">Molybdenum</keyword>
<dbReference type="NCBIfam" id="TIGR01256">
    <property type="entry name" value="modA"/>
    <property type="match status" value="1"/>
</dbReference>
<keyword evidence="2 4" id="KW-0479">Metal-binding</keyword>
<dbReference type="RefSeq" id="WP_008376605.1">
    <property type="nucleotide sequence ID" value="NZ_BAOP01000003.1"/>
</dbReference>
<dbReference type="SUPFAM" id="SSF53850">
    <property type="entry name" value="Periplasmic binding protein-like II"/>
    <property type="match status" value="1"/>
</dbReference>
<feature type="chain" id="PRO_5039110645" evidence="5">
    <location>
        <begin position="21"/>
        <end position="251"/>
    </location>
</feature>
<comment type="caution">
    <text evidence="6">The sequence shown here is derived from an EMBL/GenBank/DDBJ whole genome shotgun (WGS) entry which is preliminary data.</text>
</comment>
<organism evidence="6 7">
    <name type="scientific">Gordonia malaquae NBRC 108250</name>
    <dbReference type="NCBI Taxonomy" id="1223542"/>
    <lineage>
        <taxon>Bacteria</taxon>
        <taxon>Bacillati</taxon>
        <taxon>Actinomycetota</taxon>
        <taxon>Actinomycetes</taxon>
        <taxon>Mycobacteriales</taxon>
        <taxon>Gordoniaceae</taxon>
        <taxon>Gordonia</taxon>
    </lineage>
</organism>
<dbReference type="Pfam" id="PF13531">
    <property type="entry name" value="SBP_bac_11"/>
    <property type="match status" value="1"/>
</dbReference>
<protein>
    <submittedName>
        <fullName evidence="6">Molybdate ABC transporter substrate-binding protein</fullName>
    </submittedName>
</protein>
<gene>
    <name evidence="6" type="primary">modA</name>
    <name evidence="6" type="ORF">GM1_003_02830</name>
</gene>
<dbReference type="PROSITE" id="PS51257">
    <property type="entry name" value="PROKAR_LIPOPROTEIN"/>
    <property type="match status" value="1"/>
</dbReference>
<evidence type="ECO:0000256" key="1">
    <source>
        <dbReference type="ARBA" id="ARBA00009175"/>
    </source>
</evidence>
<dbReference type="InterPro" id="IPR050682">
    <property type="entry name" value="ModA/WtpA"/>
</dbReference>
<dbReference type="OrthoDB" id="9785015at2"/>
<feature type="binding site" evidence="4">
    <location>
        <position position="187"/>
    </location>
    <ligand>
        <name>molybdate</name>
        <dbReference type="ChEBI" id="CHEBI:36264"/>
    </ligand>
</feature>
<dbReference type="Proteomes" id="UP000035009">
    <property type="component" value="Unassembled WGS sequence"/>
</dbReference>
<dbReference type="eggNOG" id="COG0725">
    <property type="taxonomic scope" value="Bacteria"/>
</dbReference>
<dbReference type="GO" id="GO:0030973">
    <property type="term" value="F:molybdate ion binding"/>
    <property type="evidence" value="ECO:0007669"/>
    <property type="project" value="TreeGrafter"/>
</dbReference>
<comment type="similarity">
    <text evidence="1">Belongs to the bacterial solute-binding protein ModA family.</text>
</comment>
<keyword evidence="7" id="KW-1185">Reference proteome</keyword>
<dbReference type="AlphaFoldDB" id="M3VDK0"/>
<dbReference type="GO" id="GO:0015689">
    <property type="term" value="P:molybdate ion transport"/>
    <property type="evidence" value="ECO:0007669"/>
    <property type="project" value="InterPro"/>
</dbReference>
<dbReference type="InterPro" id="IPR005950">
    <property type="entry name" value="ModA"/>
</dbReference>
<dbReference type="PANTHER" id="PTHR30632:SF0">
    <property type="entry name" value="SULFATE-BINDING PROTEIN"/>
    <property type="match status" value="1"/>
</dbReference>
<evidence type="ECO:0000256" key="4">
    <source>
        <dbReference type="PIRSR" id="PIRSR004846-1"/>
    </source>
</evidence>
<dbReference type="EMBL" id="BAOP01000003">
    <property type="protein sequence ID" value="GAC78544.1"/>
    <property type="molecule type" value="Genomic_DNA"/>
</dbReference>
<dbReference type="GO" id="GO:0046872">
    <property type="term" value="F:metal ion binding"/>
    <property type="evidence" value="ECO:0007669"/>
    <property type="project" value="UniProtKB-KW"/>
</dbReference>
<dbReference type="PANTHER" id="PTHR30632">
    <property type="entry name" value="MOLYBDATE-BINDING PERIPLASMIC PROTEIN"/>
    <property type="match status" value="1"/>
</dbReference>
<evidence type="ECO:0000256" key="5">
    <source>
        <dbReference type="SAM" id="SignalP"/>
    </source>
</evidence>
<keyword evidence="3 5" id="KW-0732">Signal</keyword>
<evidence type="ECO:0000313" key="7">
    <source>
        <dbReference type="Proteomes" id="UP000035009"/>
    </source>
</evidence>
<feature type="signal peptide" evidence="5">
    <location>
        <begin position="1"/>
        <end position="20"/>
    </location>
</feature>
<proteinExistence type="inferred from homology"/>
<evidence type="ECO:0000313" key="6">
    <source>
        <dbReference type="EMBL" id="GAC78544.1"/>
    </source>
</evidence>
<accession>M3VDK0</accession>
<feature type="binding site" evidence="4">
    <location>
        <position position="67"/>
    </location>
    <ligand>
        <name>molybdate</name>
        <dbReference type="ChEBI" id="CHEBI:36264"/>
    </ligand>
</feature>
<feature type="binding site" evidence="4">
    <location>
        <position position="169"/>
    </location>
    <ligand>
        <name>molybdate</name>
        <dbReference type="ChEBI" id="CHEBI:36264"/>
    </ligand>
</feature>
<evidence type="ECO:0000256" key="3">
    <source>
        <dbReference type="ARBA" id="ARBA00022729"/>
    </source>
</evidence>
<sequence>MKRMSALSVAVLAAFGLIVAGCGNDESGTRLTIFAAASLQGSFDELAEAFTGAHPDIDVAPIVYDGSQALAQQIVEGADVDVIAFASQNSLGPVVEAKKSDAGQVFATNTLQIAVAPGNPKRITGLTDLTKNGVSTVLCAPQVPCGSASQTLLKDAGVTVTPVSEETSVTAVLTRVRNGEADAGLVYTTDVTGAKGAVVGVTPANADVAINRYPIAVATDAKLPEEARWFVDFVRSAAGQAILRKHGFGAP</sequence>
<name>M3VDK0_GORML</name>
<reference evidence="6 7" key="1">
    <citation type="submission" date="2013-02" db="EMBL/GenBank/DDBJ databases">
        <title>Whole genome shotgun sequence of Gordonia malaquae NBRC 108250.</title>
        <authorList>
            <person name="Yoshida I."/>
            <person name="Hosoyama A."/>
            <person name="Tsuchikane K."/>
            <person name="Ando Y."/>
            <person name="Baba S."/>
            <person name="Ohji S."/>
            <person name="Hamada M."/>
            <person name="Tamura T."/>
            <person name="Yamazoe A."/>
            <person name="Yamazaki S."/>
            <person name="Fujita N."/>
        </authorList>
    </citation>
    <scope>NUCLEOTIDE SEQUENCE [LARGE SCALE GENOMIC DNA]</scope>
    <source>
        <strain evidence="6 7">NBRC 108250</strain>
    </source>
</reference>